<dbReference type="Gene3D" id="3.10.450.50">
    <property type="match status" value="2"/>
</dbReference>
<dbReference type="AlphaFoldDB" id="A0A225NRC1"/>
<evidence type="ECO:0000313" key="3">
    <source>
        <dbReference type="Proteomes" id="UP000215377"/>
    </source>
</evidence>
<dbReference type="PANTHER" id="PTHR38436:SF1">
    <property type="entry name" value="ESTER CYCLASE"/>
    <property type="match status" value="1"/>
</dbReference>
<proteinExistence type="predicted"/>
<dbReference type="SUPFAM" id="SSF54427">
    <property type="entry name" value="NTF2-like"/>
    <property type="match status" value="2"/>
</dbReference>
<feature type="compositionally biased region" description="Basic and acidic residues" evidence="1">
    <location>
        <begin position="18"/>
        <end position="28"/>
    </location>
</feature>
<dbReference type="Pfam" id="PF07366">
    <property type="entry name" value="SnoaL"/>
    <property type="match status" value="1"/>
</dbReference>
<gene>
    <name evidence="2" type="ORF">ATO3_10825</name>
</gene>
<feature type="region of interest" description="Disordered" evidence="1">
    <location>
        <begin position="1"/>
        <end position="35"/>
    </location>
</feature>
<dbReference type="OrthoDB" id="2769928at2"/>
<comment type="caution">
    <text evidence="2">The sequence shown here is derived from an EMBL/GenBank/DDBJ whole genome shotgun (WGS) entry which is preliminary data.</text>
</comment>
<dbReference type="RefSeq" id="WP_088649855.1">
    <property type="nucleotide sequence ID" value="NZ_AQQR01000003.1"/>
</dbReference>
<dbReference type="PANTHER" id="PTHR38436">
    <property type="entry name" value="POLYKETIDE CYCLASE SNOAL-LIKE DOMAIN"/>
    <property type="match status" value="1"/>
</dbReference>
<organism evidence="2 3">
    <name type="scientific">Marinibacterium profundimaris</name>
    <dbReference type="NCBI Taxonomy" id="1679460"/>
    <lineage>
        <taxon>Bacteria</taxon>
        <taxon>Pseudomonadati</taxon>
        <taxon>Pseudomonadota</taxon>
        <taxon>Alphaproteobacteria</taxon>
        <taxon>Rhodobacterales</taxon>
        <taxon>Paracoccaceae</taxon>
        <taxon>Marinibacterium</taxon>
    </lineage>
</organism>
<reference evidence="2 3" key="1">
    <citation type="submission" date="2013-04" db="EMBL/GenBank/DDBJ databases">
        <title>Oceanicola sp. 22II1-22F33 Genome Sequencing.</title>
        <authorList>
            <person name="Lai Q."/>
            <person name="Li G."/>
            <person name="Shao Z."/>
        </authorList>
    </citation>
    <scope>NUCLEOTIDE SEQUENCE [LARGE SCALE GENOMIC DNA]</scope>
    <source>
        <strain evidence="2 3">22II1-22F33</strain>
    </source>
</reference>
<dbReference type="GO" id="GO:0030638">
    <property type="term" value="P:polyketide metabolic process"/>
    <property type="evidence" value="ECO:0007669"/>
    <property type="project" value="InterPro"/>
</dbReference>
<evidence type="ECO:0000313" key="2">
    <source>
        <dbReference type="EMBL" id="OWU75022.1"/>
    </source>
</evidence>
<dbReference type="Proteomes" id="UP000215377">
    <property type="component" value="Unassembled WGS sequence"/>
</dbReference>
<dbReference type="EMBL" id="AQQR01000003">
    <property type="protein sequence ID" value="OWU75022.1"/>
    <property type="molecule type" value="Genomic_DNA"/>
</dbReference>
<sequence length="398" mass="44555">MASQDDSATLPKTAKATPKRETAREDGPHNGQVMNVERADFTDLVPEGRQPVQGMEGFDPCYSDIVDYIIRCTHKIWDERDVGLIYTHYTHNIVLYLPTMTIYNREDVVRDTIQRLVSLPERRGNATHVIWNGNDQDGFYTSHLVTGSGRYTQNGHYGPANGRPFVSRTVADCMIHRNKIYREWVVSDQMAIIRQLGLDVDAYAEKIAQGRLAQGFKTLDIGETGLMLGQYPPAEEADLSIANTDLERHTLTWLHESFNRKMFGCYRDIYAPTVMWHGPLMKELYGVASVAHQALALIGAFPDAQFAPQHICSTPCNEGGTKVAVRWVMEGHHLGFGGLESLGDPTGKRVQVMGMSHYHYKDGKIVDEWTVYDELALLAQIKIAQLADTPSAAEALDS</sequence>
<dbReference type="InterPro" id="IPR032710">
    <property type="entry name" value="NTF2-like_dom_sf"/>
</dbReference>
<name>A0A225NRC1_9RHOB</name>
<keyword evidence="3" id="KW-1185">Reference proteome</keyword>
<evidence type="ECO:0000256" key="1">
    <source>
        <dbReference type="SAM" id="MobiDB-lite"/>
    </source>
</evidence>
<accession>A0A225NRC1</accession>
<protein>
    <submittedName>
        <fullName evidence="2">Ester cyclase</fullName>
    </submittedName>
</protein>
<dbReference type="InterPro" id="IPR009959">
    <property type="entry name" value="Cyclase_SnoaL-like"/>
</dbReference>